<gene>
    <name evidence="6" type="primary">LOC112462025</name>
</gene>
<comment type="subcellular location">
    <subcellularLocation>
        <location evidence="1">Membrane</location>
        <topology evidence="1">Single-pass membrane protein</topology>
    </subcellularLocation>
</comment>
<sequence length="444" mass="51261">MKIIIDNMRKYYQAALAVTAVVSLVSLLVYRHEYNKLRYVLEVFNYFGKPGPRRADANCTNFSTSFTVFNAKFDEPIPSWQHLEDDLYVYSAYGINDKEIRAVGLGTVNSVSNIQCLVFFENENKPILGSFKFIPIGNAVVSSLGENSRYGGYHFVCAYTSDETPTGITFVTKSNKYLNYAPIFPIKIQPRSLSHSRIGMCVTQSSMKPTKSIDMIGFISFHALIGMDNFIVYDSGISSEFNSRLKEMANDPTSFWKFTYTVIPWNFPFMEIDQNVIREIIETDCLYRTYNNAAYAVTLSWNEYVNLKYHHATIDLLADFKQTKFRADRYKLKIMTFCTQQADNKPYANSTLTILKKTKTNMNILEDHSVYIHKPHVTLQNSRVYVKEIGNDLIAVNQYKYCNNYKEKREVEDLTILRFAQDIQNSSILRKYLGLYNMLDANIK</sequence>
<feature type="transmembrane region" description="Helical" evidence="4">
    <location>
        <begin position="12"/>
        <end position="30"/>
    </location>
</feature>
<keyword evidence="3 4" id="KW-1133">Transmembrane helix</keyword>
<dbReference type="Proteomes" id="UP000504618">
    <property type="component" value="Unplaced"/>
</dbReference>
<evidence type="ECO:0000256" key="4">
    <source>
        <dbReference type="SAM" id="Phobius"/>
    </source>
</evidence>
<dbReference type="AlphaFoldDB" id="A0A6J1QRV3"/>
<keyword evidence="5" id="KW-1185">Reference proteome</keyword>
<accession>A0A6J1QRV3</accession>
<evidence type="ECO:0000256" key="2">
    <source>
        <dbReference type="ARBA" id="ARBA00022692"/>
    </source>
</evidence>
<dbReference type="GeneID" id="112462025"/>
<reference evidence="6" key="1">
    <citation type="submission" date="2025-08" db="UniProtKB">
        <authorList>
            <consortium name="RefSeq"/>
        </authorList>
    </citation>
    <scope>IDENTIFICATION</scope>
    <source>
        <tissue evidence="6">Whole body</tissue>
    </source>
</reference>
<dbReference type="GO" id="GO:0016020">
    <property type="term" value="C:membrane"/>
    <property type="evidence" value="ECO:0007669"/>
    <property type="project" value="UniProtKB-SubCell"/>
</dbReference>
<dbReference type="PANTHER" id="PTHR21461">
    <property type="entry name" value="GLYCOSYLTRANSFERASE FAMILY 92 PROTEIN"/>
    <property type="match status" value="1"/>
</dbReference>
<organism evidence="5 6">
    <name type="scientific">Temnothorax curvispinosus</name>
    <dbReference type="NCBI Taxonomy" id="300111"/>
    <lineage>
        <taxon>Eukaryota</taxon>
        <taxon>Metazoa</taxon>
        <taxon>Ecdysozoa</taxon>
        <taxon>Arthropoda</taxon>
        <taxon>Hexapoda</taxon>
        <taxon>Insecta</taxon>
        <taxon>Pterygota</taxon>
        <taxon>Neoptera</taxon>
        <taxon>Endopterygota</taxon>
        <taxon>Hymenoptera</taxon>
        <taxon>Apocrita</taxon>
        <taxon>Aculeata</taxon>
        <taxon>Formicoidea</taxon>
        <taxon>Formicidae</taxon>
        <taxon>Myrmicinae</taxon>
        <taxon>Temnothorax</taxon>
    </lineage>
</organism>
<evidence type="ECO:0000256" key="1">
    <source>
        <dbReference type="ARBA" id="ARBA00004167"/>
    </source>
</evidence>
<keyword evidence="2 4" id="KW-0812">Transmembrane</keyword>
<keyword evidence="4" id="KW-0472">Membrane</keyword>
<dbReference type="RefSeq" id="XP_024883300.1">
    <property type="nucleotide sequence ID" value="XM_025027532.1"/>
</dbReference>
<dbReference type="GO" id="GO:0005737">
    <property type="term" value="C:cytoplasm"/>
    <property type="evidence" value="ECO:0007669"/>
    <property type="project" value="TreeGrafter"/>
</dbReference>
<evidence type="ECO:0000256" key="3">
    <source>
        <dbReference type="ARBA" id="ARBA00022989"/>
    </source>
</evidence>
<name>A0A6J1QRV3_9HYME</name>
<proteinExistence type="predicted"/>
<evidence type="ECO:0000313" key="5">
    <source>
        <dbReference type="Proteomes" id="UP000504618"/>
    </source>
</evidence>
<evidence type="ECO:0000313" key="6">
    <source>
        <dbReference type="RefSeq" id="XP_024883300.1"/>
    </source>
</evidence>
<dbReference type="PANTHER" id="PTHR21461:SF87">
    <property type="entry name" value="GH12965P"/>
    <property type="match status" value="1"/>
</dbReference>
<protein>
    <submittedName>
        <fullName evidence="6">Uncharacterized protein LOC112462025</fullName>
    </submittedName>
</protein>
<dbReference type="OrthoDB" id="6433308at2759"/>